<dbReference type="Pfam" id="PF13520">
    <property type="entry name" value="AA_permease_2"/>
    <property type="match status" value="1"/>
</dbReference>
<dbReference type="GO" id="GO:0015101">
    <property type="term" value="F:organic cation transmembrane transporter activity"/>
    <property type="evidence" value="ECO:0007669"/>
    <property type="project" value="UniProtKB-ARBA"/>
</dbReference>
<keyword evidence="5 6" id="KW-0472">Membrane</keyword>
<feature type="transmembrane region" description="Helical" evidence="6">
    <location>
        <begin position="284"/>
        <end position="306"/>
    </location>
</feature>
<comment type="subcellular location">
    <subcellularLocation>
        <location evidence="1">Membrane</location>
        <topology evidence="1">Multi-pass membrane protein</topology>
    </subcellularLocation>
</comment>
<evidence type="ECO:0000256" key="2">
    <source>
        <dbReference type="ARBA" id="ARBA00022448"/>
    </source>
</evidence>
<evidence type="ECO:0000256" key="3">
    <source>
        <dbReference type="ARBA" id="ARBA00022692"/>
    </source>
</evidence>
<evidence type="ECO:0000256" key="6">
    <source>
        <dbReference type="SAM" id="Phobius"/>
    </source>
</evidence>
<evidence type="ECO:0000256" key="5">
    <source>
        <dbReference type="ARBA" id="ARBA00023136"/>
    </source>
</evidence>
<proteinExistence type="predicted"/>
<sequence length="529" mass="57472">MAFPKNGSPPTSSIEWDGLEVVLSDNGSTADDLDAAKLAEMGYAQGMKRKFSVWSVLGVGFSLTNSWFGISTALVTGINSGGPVLIVYGIMIIALVSTCVGISLSELASALPNAGGQYFWANELAPKGYGKLASYLTGWFAWAGSIFTSASVSLGLGSAIVGCIQLMHPTLEIRPWMVVLAYEVVNAFAFIFNCYGRHLPRIATFTLWFSLLSFTTILITVPSTAPTHQSPRFVFAHFENNTGWDSNTIAFIVGLINTNWAFACLDCATHLAEEVQHPERTIPIAIMGTVAIGFATSWLYSISMFFSMSSLPLLFNTPTKVPILELFHQALSSRRGAVALECAVIVTGLGCLIASHTWQSRLCWSFARDGGVPGSRWLAEIHPVLDGPFNAHVASCSIVAVLGLLYLGSHTAFNSMVTACIVLLYVSYSIPVLCLLIRGRDSIRHGPFWAGRCGLVANWVLLAWTAFTLVMYSFPPVMPVDAGNMNYVCVVYVVVLGAVLGYWRVRGEKTYRNREGRYEELAGNEEAIM</sequence>
<feature type="transmembrane region" description="Helical" evidence="6">
    <location>
        <begin position="51"/>
        <end position="70"/>
    </location>
</feature>
<dbReference type="Gene3D" id="1.20.1740.10">
    <property type="entry name" value="Amino acid/polyamine transporter I"/>
    <property type="match status" value="1"/>
</dbReference>
<keyword evidence="4 6" id="KW-1133">Transmembrane helix</keyword>
<feature type="transmembrane region" description="Helical" evidence="6">
    <location>
        <begin position="202"/>
        <end position="221"/>
    </location>
</feature>
<dbReference type="PANTHER" id="PTHR45649">
    <property type="entry name" value="AMINO-ACID PERMEASE BAT1"/>
    <property type="match status" value="1"/>
</dbReference>
<protein>
    <submittedName>
        <fullName evidence="7">Choline transport protein</fullName>
    </submittedName>
</protein>
<keyword evidence="3 6" id="KW-0812">Transmembrane</keyword>
<feature type="transmembrane region" description="Helical" evidence="6">
    <location>
        <begin position="389"/>
        <end position="407"/>
    </location>
</feature>
<feature type="transmembrane region" description="Helical" evidence="6">
    <location>
        <begin position="82"/>
        <end position="104"/>
    </location>
</feature>
<feature type="transmembrane region" description="Helical" evidence="6">
    <location>
        <begin position="413"/>
        <end position="437"/>
    </location>
</feature>
<evidence type="ECO:0000313" key="7">
    <source>
        <dbReference type="EMBL" id="TVY20875.1"/>
    </source>
</evidence>
<dbReference type="OrthoDB" id="2417308at2759"/>
<dbReference type="PIRSF" id="PIRSF006060">
    <property type="entry name" value="AA_transporter"/>
    <property type="match status" value="1"/>
</dbReference>
<feature type="transmembrane region" description="Helical" evidence="6">
    <location>
        <begin position="485"/>
        <end position="505"/>
    </location>
</feature>
<organism evidence="7 8">
    <name type="scientific">Lachnellula arida</name>
    <dbReference type="NCBI Taxonomy" id="1316785"/>
    <lineage>
        <taxon>Eukaryota</taxon>
        <taxon>Fungi</taxon>
        <taxon>Dikarya</taxon>
        <taxon>Ascomycota</taxon>
        <taxon>Pezizomycotina</taxon>
        <taxon>Leotiomycetes</taxon>
        <taxon>Helotiales</taxon>
        <taxon>Lachnaceae</taxon>
        <taxon>Lachnellula</taxon>
    </lineage>
</organism>
<feature type="transmembrane region" description="Helical" evidence="6">
    <location>
        <begin position="337"/>
        <end position="358"/>
    </location>
</feature>
<dbReference type="GO" id="GO:0016020">
    <property type="term" value="C:membrane"/>
    <property type="evidence" value="ECO:0007669"/>
    <property type="project" value="UniProtKB-SubCell"/>
</dbReference>
<feature type="transmembrane region" description="Helical" evidence="6">
    <location>
        <begin position="249"/>
        <end position="272"/>
    </location>
</feature>
<name>A0A8T9BM97_9HELO</name>
<dbReference type="InterPro" id="IPR002293">
    <property type="entry name" value="AA/rel_permease1"/>
</dbReference>
<evidence type="ECO:0000313" key="8">
    <source>
        <dbReference type="Proteomes" id="UP000469559"/>
    </source>
</evidence>
<dbReference type="AlphaFoldDB" id="A0A8T9BM97"/>
<dbReference type="EMBL" id="QGMF01000036">
    <property type="protein sequence ID" value="TVY20875.1"/>
    <property type="molecule type" value="Genomic_DNA"/>
</dbReference>
<dbReference type="PANTHER" id="PTHR45649:SF7">
    <property type="entry name" value="CHOLINE TRANSPORT PROTEIN"/>
    <property type="match status" value="1"/>
</dbReference>
<feature type="transmembrane region" description="Helical" evidence="6">
    <location>
        <begin position="173"/>
        <end position="195"/>
    </location>
</feature>
<keyword evidence="2" id="KW-0813">Transport</keyword>
<evidence type="ECO:0000256" key="4">
    <source>
        <dbReference type="ARBA" id="ARBA00022989"/>
    </source>
</evidence>
<evidence type="ECO:0000256" key="1">
    <source>
        <dbReference type="ARBA" id="ARBA00004141"/>
    </source>
</evidence>
<dbReference type="FunFam" id="1.20.1740.10:FF:000046">
    <property type="entry name" value="Amino-acid permease, putative"/>
    <property type="match status" value="1"/>
</dbReference>
<keyword evidence="8" id="KW-1185">Reference proteome</keyword>
<gene>
    <name evidence="7" type="primary">HNM1_7</name>
    <name evidence="7" type="ORF">LARI1_G001533</name>
</gene>
<feature type="transmembrane region" description="Helical" evidence="6">
    <location>
        <begin position="139"/>
        <end position="167"/>
    </location>
</feature>
<reference evidence="7 8" key="1">
    <citation type="submission" date="2018-05" db="EMBL/GenBank/DDBJ databases">
        <title>Whole genome sequencing for identification of molecular markers to develop diagnostic detection tools for the regulated plant pathogen Lachnellula willkommii.</title>
        <authorList>
            <person name="Giroux E."/>
            <person name="Bilodeau G."/>
        </authorList>
    </citation>
    <scope>NUCLEOTIDE SEQUENCE [LARGE SCALE GENOMIC DNA]</scope>
    <source>
        <strain evidence="7 8">CBS 203.66</strain>
    </source>
</reference>
<accession>A0A8T9BM97</accession>
<feature type="transmembrane region" description="Helical" evidence="6">
    <location>
        <begin position="449"/>
        <end position="473"/>
    </location>
</feature>
<comment type="caution">
    <text evidence="7">The sequence shown here is derived from an EMBL/GenBank/DDBJ whole genome shotgun (WGS) entry which is preliminary data.</text>
</comment>
<dbReference type="Proteomes" id="UP000469559">
    <property type="component" value="Unassembled WGS sequence"/>
</dbReference>